<dbReference type="PANTHER" id="PTHR10745:SF0">
    <property type="entry name" value="GLYCINE--TRNA LIGASE"/>
    <property type="match status" value="1"/>
</dbReference>
<proteinExistence type="predicted"/>
<evidence type="ECO:0000256" key="7">
    <source>
        <dbReference type="ARBA" id="ARBA00030057"/>
    </source>
</evidence>
<evidence type="ECO:0000259" key="8">
    <source>
        <dbReference type="PROSITE" id="PS50862"/>
    </source>
</evidence>
<dbReference type="InterPro" id="IPR004154">
    <property type="entry name" value="Anticodon-bd"/>
</dbReference>
<keyword evidence="3 9" id="KW-0436">Ligase</keyword>
<evidence type="ECO:0000313" key="9">
    <source>
        <dbReference type="EMBL" id="AIE97007.1"/>
    </source>
</evidence>
<dbReference type="Gene3D" id="3.30.930.10">
    <property type="entry name" value="Bira Bifunctional Protein, Domain 2"/>
    <property type="match status" value="2"/>
</dbReference>
<dbReference type="GO" id="GO:0004820">
    <property type="term" value="F:glycine-tRNA ligase activity"/>
    <property type="evidence" value="ECO:0007669"/>
    <property type="project" value="UniProtKB-EC"/>
</dbReference>
<evidence type="ECO:0000256" key="6">
    <source>
        <dbReference type="ARBA" id="ARBA00023146"/>
    </source>
</evidence>
<dbReference type="PRINTS" id="PR01043">
    <property type="entry name" value="TRNASYNTHGLY"/>
</dbReference>
<dbReference type="InterPro" id="IPR002315">
    <property type="entry name" value="tRNA-synt_gly"/>
</dbReference>
<protein>
    <recommendedName>
        <fullName evidence="2">glycine--tRNA ligase</fullName>
        <ecNumber evidence="2">6.1.1.14</ecNumber>
    </recommendedName>
    <alternativeName>
        <fullName evidence="7">Diadenosine tetraphosphate synthetase</fullName>
    </alternativeName>
</protein>
<dbReference type="InterPro" id="IPR045864">
    <property type="entry name" value="aa-tRNA-synth_II/BPL/LPL"/>
</dbReference>
<keyword evidence="4" id="KW-0547">Nucleotide-binding</keyword>
<dbReference type="InterPro" id="IPR002314">
    <property type="entry name" value="aa-tRNA-synt_IIb"/>
</dbReference>
<gene>
    <name evidence="9" type="primary">GARS</name>
    <name evidence="9" type="synonym">glyS1</name>
</gene>
<dbReference type="EMBL" id="KF900495">
    <property type="protein sequence ID" value="AIE97007.1"/>
    <property type="molecule type" value="Genomic_DNA"/>
</dbReference>
<dbReference type="EC" id="6.1.1.14" evidence="2"/>
<sequence>MGTMSNERRLGRLTSLLRRRGIVLPSYEIYGGVSGLVDYGPVGARIKRKVIDVWVDHWTSIGNVVEVDSPTITPEPVLVASGHVDEFNDHMSECGACGAVFRSDHLLEGLHPNPDSLEASELDDKITDSAIPCPSCGGSEWKGASPMNLMFPTRIGAKRGGRVAYMRPETAQGMFMLYPALFRHFRQKLPFGAIQTGKGFRNEISPRQGMIRLREFNMAELEYFIDPDEPPNPDLGSWDSSVSLLPDPEGPHAGEHSVTFSEALGSGIVKHPTVAWFLALTWDFLVDVGVDPERIRFRQHASTEMAHYAADCWDCELNGEHGWVEAVGIANRTCHDLLSHEEHSGSKLLRGWRQFDSPHTETREVLAPNGAVIGPAFKGEAGAVVDALSELIDVPDSLPFMLPLADGSNVEITEEMVTRRVEKVTVRGEYFTPHVIEPAFGIDRIIWHILDHGYSETEKEGEEYTILCLKQDVAPFDVVILPLFDKDGMGEIAREISSRVASMPGIHGDLDASRSIGRRYARADEIGVPWAITVDHASLDDGTVTVRRRDDQTQVRAEVESLLSHLSSGTVGDLF</sequence>
<evidence type="ECO:0000256" key="1">
    <source>
        <dbReference type="ARBA" id="ARBA00004496"/>
    </source>
</evidence>
<keyword evidence="6 9" id="KW-0030">Aminoacyl-tRNA synthetase</keyword>
<dbReference type="NCBIfam" id="TIGR00389">
    <property type="entry name" value="glyS_dimeric"/>
    <property type="match status" value="1"/>
</dbReference>
<evidence type="ECO:0000256" key="3">
    <source>
        <dbReference type="ARBA" id="ARBA00022598"/>
    </source>
</evidence>
<dbReference type="SUPFAM" id="SSF52954">
    <property type="entry name" value="Class II aaRS ABD-related"/>
    <property type="match status" value="1"/>
</dbReference>
<evidence type="ECO:0000256" key="2">
    <source>
        <dbReference type="ARBA" id="ARBA00012829"/>
    </source>
</evidence>
<keyword evidence="5" id="KW-0067">ATP-binding</keyword>
<name>A0A075G5H8_9EURY</name>
<dbReference type="InterPro" id="IPR006195">
    <property type="entry name" value="aa-tRNA-synth_II"/>
</dbReference>
<dbReference type="GO" id="GO:0006426">
    <property type="term" value="P:glycyl-tRNA aminoacylation"/>
    <property type="evidence" value="ECO:0007669"/>
    <property type="project" value="InterPro"/>
</dbReference>
<accession>A0A075G5H8</accession>
<dbReference type="InterPro" id="IPR027031">
    <property type="entry name" value="Gly-tRNA_synthase/POLG2"/>
</dbReference>
<feature type="domain" description="Aminoacyl-transfer RNA synthetases class-II family profile" evidence="8">
    <location>
        <begin position="12"/>
        <end position="475"/>
    </location>
</feature>
<comment type="subcellular location">
    <subcellularLocation>
        <location evidence="1">Cytoplasm</location>
    </subcellularLocation>
</comment>
<evidence type="ECO:0000256" key="4">
    <source>
        <dbReference type="ARBA" id="ARBA00022741"/>
    </source>
</evidence>
<dbReference type="NCBIfam" id="NF003211">
    <property type="entry name" value="PRK04173.1"/>
    <property type="match status" value="1"/>
</dbReference>
<dbReference type="GO" id="GO:0005524">
    <property type="term" value="F:ATP binding"/>
    <property type="evidence" value="ECO:0007669"/>
    <property type="project" value="UniProtKB-KW"/>
</dbReference>
<evidence type="ECO:0000256" key="5">
    <source>
        <dbReference type="ARBA" id="ARBA00022840"/>
    </source>
</evidence>
<dbReference type="SUPFAM" id="SSF55681">
    <property type="entry name" value="Class II aaRS and biotin synthetases"/>
    <property type="match status" value="1"/>
</dbReference>
<reference evidence="9" key="1">
    <citation type="journal article" date="2014" name="Genome Biol. Evol.">
        <title>Pangenome evidence for extensive interdomain horizontal transfer affecting lineage core and shell genes in uncultured planktonic thaumarchaeota and euryarchaeota.</title>
        <authorList>
            <person name="Deschamps P."/>
            <person name="Zivanovic Y."/>
            <person name="Moreira D."/>
            <person name="Rodriguez-Valera F."/>
            <person name="Lopez-Garcia P."/>
        </authorList>
    </citation>
    <scope>NUCLEOTIDE SEQUENCE</scope>
</reference>
<organism evidence="9">
    <name type="scientific">uncultured marine group II/III euryarchaeote AD1000_88_H01</name>
    <dbReference type="NCBI Taxonomy" id="1457823"/>
    <lineage>
        <taxon>Archaea</taxon>
        <taxon>Methanobacteriati</taxon>
        <taxon>Methanobacteriota</taxon>
        <taxon>environmental samples</taxon>
    </lineage>
</organism>
<dbReference type="Pfam" id="PF03129">
    <property type="entry name" value="HGTP_anticodon"/>
    <property type="match status" value="1"/>
</dbReference>
<dbReference type="InterPro" id="IPR036621">
    <property type="entry name" value="Anticodon-bd_dom_sf"/>
</dbReference>
<dbReference type="AlphaFoldDB" id="A0A075G5H8"/>
<dbReference type="Gene3D" id="3.40.50.800">
    <property type="entry name" value="Anticodon-binding domain"/>
    <property type="match status" value="1"/>
</dbReference>
<dbReference type="PANTHER" id="PTHR10745">
    <property type="entry name" value="GLYCYL-TRNA SYNTHETASE/DNA POLYMERASE SUBUNIT GAMMA-2"/>
    <property type="match status" value="1"/>
</dbReference>
<dbReference type="Pfam" id="PF00587">
    <property type="entry name" value="tRNA-synt_2b"/>
    <property type="match status" value="1"/>
</dbReference>
<dbReference type="PROSITE" id="PS50862">
    <property type="entry name" value="AA_TRNA_LIGASE_II"/>
    <property type="match status" value="1"/>
</dbReference>
<dbReference type="GO" id="GO:0005737">
    <property type="term" value="C:cytoplasm"/>
    <property type="evidence" value="ECO:0007669"/>
    <property type="project" value="UniProtKB-SubCell"/>
</dbReference>